<feature type="transmembrane region" description="Helical" evidence="1">
    <location>
        <begin position="200"/>
        <end position="219"/>
    </location>
</feature>
<evidence type="ECO:0008006" key="3">
    <source>
        <dbReference type="Google" id="ProtNLM"/>
    </source>
</evidence>
<keyword evidence="1" id="KW-0812">Transmembrane</keyword>
<feature type="transmembrane region" description="Helical" evidence="1">
    <location>
        <begin position="96"/>
        <end position="114"/>
    </location>
</feature>
<feature type="transmembrane region" description="Helical" evidence="1">
    <location>
        <begin position="74"/>
        <end position="91"/>
    </location>
</feature>
<keyword evidence="1" id="KW-1133">Transmembrane helix</keyword>
<evidence type="ECO:0000256" key="1">
    <source>
        <dbReference type="SAM" id="Phobius"/>
    </source>
</evidence>
<keyword evidence="1" id="KW-0472">Membrane</keyword>
<dbReference type="NCBIfam" id="TIGR02206">
    <property type="entry name" value="intg_mem_TP0381"/>
    <property type="match status" value="1"/>
</dbReference>
<feature type="transmembrane region" description="Helical" evidence="1">
    <location>
        <begin position="42"/>
        <end position="62"/>
    </location>
</feature>
<feature type="transmembrane region" description="Helical" evidence="1">
    <location>
        <begin position="126"/>
        <end position="145"/>
    </location>
</feature>
<reference evidence="2" key="1">
    <citation type="submission" date="2018-05" db="EMBL/GenBank/DDBJ databases">
        <authorList>
            <person name="Lanie J.A."/>
            <person name="Ng W.-L."/>
            <person name="Kazmierczak K.M."/>
            <person name="Andrzejewski T.M."/>
            <person name="Davidsen T.M."/>
            <person name="Wayne K.J."/>
            <person name="Tettelin H."/>
            <person name="Glass J.I."/>
            <person name="Rusch D."/>
            <person name="Podicherti R."/>
            <person name="Tsui H.-C.T."/>
            <person name="Winkler M.E."/>
        </authorList>
    </citation>
    <scope>NUCLEOTIDE SEQUENCE</scope>
</reference>
<dbReference type="AlphaFoldDB" id="A0A381NAF8"/>
<dbReference type="EMBL" id="UINC01000224">
    <property type="protein sequence ID" value="SUZ51515.1"/>
    <property type="molecule type" value="Genomic_DNA"/>
</dbReference>
<feature type="transmembrane region" description="Helical" evidence="1">
    <location>
        <begin position="13"/>
        <end position="30"/>
    </location>
</feature>
<dbReference type="Pfam" id="PF14808">
    <property type="entry name" value="TMEM164"/>
    <property type="match status" value="1"/>
</dbReference>
<accession>A0A381NAF8</accession>
<feature type="transmembrane region" description="Helical" evidence="1">
    <location>
        <begin position="157"/>
        <end position="178"/>
    </location>
</feature>
<gene>
    <name evidence="2" type="ORF">METZ01_LOCUS4369</name>
</gene>
<name>A0A381NAF8_9ZZZZ</name>
<protein>
    <recommendedName>
        <fullName evidence="3">TIGR02206 family membrane protein</fullName>
    </recommendedName>
</protein>
<dbReference type="InterPro" id="IPR011737">
    <property type="entry name" value="CHP02206_TP0381"/>
</dbReference>
<proteinExistence type="predicted"/>
<organism evidence="2">
    <name type="scientific">marine metagenome</name>
    <dbReference type="NCBI Taxonomy" id="408172"/>
    <lineage>
        <taxon>unclassified sequences</taxon>
        <taxon>metagenomes</taxon>
        <taxon>ecological metagenomes</taxon>
    </lineage>
</organism>
<sequence>MTPYTFDLFGNDHILSIILIIIFYVLFLCFNEKIGIKNKSEIFPIVLSFIIISLDISEDIVRYITGYYSIEKDLPLQLCTIGIYIAAVALLKKNQIAFELIFYWGLVGASQAILTPDSELFELKIFFIYSQVYHSALIFSVLWLAIKHNMRIKLESIPKVVLITNLVVVVISSINYLLDSNYMFLRVRPNSVSPFLIGDWPIYIITVQLFSIVVLALFIKIQDLFLIPMSSK</sequence>
<evidence type="ECO:0000313" key="2">
    <source>
        <dbReference type="EMBL" id="SUZ51515.1"/>
    </source>
</evidence>